<dbReference type="InterPro" id="IPR046885">
    <property type="entry name" value="MnmA-like_C"/>
</dbReference>
<accession>A0A1G2BQZ5</accession>
<dbReference type="STRING" id="1798553.A3H70_05335"/>
<feature type="region of interest" description="Interaction with target base in tRNA" evidence="9">
    <location>
        <begin position="100"/>
        <end position="102"/>
    </location>
</feature>
<dbReference type="FunFam" id="3.40.50.620:FF:000115">
    <property type="entry name" value="tRNA-specific 2-thiouridylase MnmA"/>
    <property type="match status" value="1"/>
</dbReference>
<dbReference type="PANTHER" id="PTHR11933">
    <property type="entry name" value="TRNA 5-METHYLAMINOMETHYL-2-THIOURIDYLATE -METHYLTRANSFERASE"/>
    <property type="match status" value="1"/>
</dbReference>
<keyword evidence="1 9" id="KW-0820">tRNA-binding</keyword>
<comment type="subcellular location">
    <subcellularLocation>
        <location evidence="9">Cytoplasm</location>
    </subcellularLocation>
</comment>
<feature type="active site" description="Cysteine persulfide intermediate" evidence="9">
    <location>
        <position position="224"/>
    </location>
</feature>
<evidence type="ECO:0000256" key="8">
    <source>
        <dbReference type="ARBA" id="ARBA00051542"/>
    </source>
</evidence>
<dbReference type="NCBIfam" id="NF001138">
    <property type="entry name" value="PRK00143.1"/>
    <property type="match status" value="1"/>
</dbReference>
<comment type="similarity">
    <text evidence="9">Belongs to the MnmA/TRMU family.</text>
</comment>
<evidence type="ECO:0000256" key="1">
    <source>
        <dbReference type="ARBA" id="ARBA00022555"/>
    </source>
</evidence>
<keyword evidence="4 9" id="KW-0547">Nucleotide-binding</keyword>
<organism evidence="12 13">
    <name type="scientific">Candidatus Komeilibacteria bacterium RIFCSPLOWO2_02_FULL_48_11</name>
    <dbReference type="NCBI Taxonomy" id="1798553"/>
    <lineage>
        <taxon>Bacteria</taxon>
        <taxon>Candidatus Komeiliibacteriota</taxon>
    </lineage>
</organism>
<dbReference type="GO" id="GO:0005737">
    <property type="term" value="C:cytoplasm"/>
    <property type="evidence" value="ECO:0007669"/>
    <property type="project" value="UniProtKB-SubCell"/>
</dbReference>
<evidence type="ECO:0000256" key="4">
    <source>
        <dbReference type="ARBA" id="ARBA00022741"/>
    </source>
</evidence>
<dbReference type="GO" id="GO:0005524">
    <property type="term" value="F:ATP binding"/>
    <property type="evidence" value="ECO:0007669"/>
    <property type="project" value="UniProtKB-KW"/>
</dbReference>
<evidence type="ECO:0000259" key="11">
    <source>
        <dbReference type="Pfam" id="PF20259"/>
    </source>
</evidence>
<feature type="active site" description="Nucleophile" evidence="9">
    <location>
        <position position="105"/>
    </location>
</feature>
<dbReference type="EC" id="2.8.1.13" evidence="9"/>
<dbReference type="AlphaFoldDB" id="A0A1G2BQZ5"/>
<feature type="region of interest" description="Interaction with tRNA" evidence="9">
    <location>
        <begin position="174"/>
        <end position="176"/>
    </location>
</feature>
<name>A0A1G2BQZ5_9BACT</name>
<keyword evidence="7" id="KW-1015">Disulfide bond</keyword>
<keyword evidence="5 9" id="KW-0067">ATP-binding</keyword>
<gene>
    <name evidence="9" type="primary">mnmA</name>
    <name evidence="12" type="ORF">A3H70_05335</name>
</gene>
<dbReference type="InterPro" id="IPR004506">
    <property type="entry name" value="MnmA-like"/>
</dbReference>
<evidence type="ECO:0000256" key="6">
    <source>
        <dbReference type="ARBA" id="ARBA00022884"/>
    </source>
</evidence>
<feature type="domain" description="tRNA-specific 2-thiouridylase MnmA-like central" evidence="11">
    <location>
        <begin position="233"/>
        <end position="294"/>
    </location>
</feature>
<dbReference type="Pfam" id="PF20258">
    <property type="entry name" value="tRNA_Me_trans_C"/>
    <property type="match status" value="1"/>
</dbReference>
<dbReference type="HAMAP" id="MF_00144">
    <property type="entry name" value="tRNA_thiouridyl_MnmA"/>
    <property type="match status" value="1"/>
</dbReference>
<dbReference type="PANTHER" id="PTHR11933:SF5">
    <property type="entry name" value="MITOCHONDRIAL TRNA-SPECIFIC 2-THIOURIDYLASE 1"/>
    <property type="match status" value="1"/>
</dbReference>
<dbReference type="Pfam" id="PF03054">
    <property type="entry name" value="tRNA_Me_trans"/>
    <property type="match status" value="1"/>
</dbReference>
<dbReference type="InterPro" id="IPR046884">
    <property type="entry name" value="MnmA-like_central"/>
</dbReference>
<comment type="function">
    <text evidence="9">Catalyzes the 2-thiolation of uridine at the wobble position (U34) of tRNA, leading to the formation of s(2)U34.</text>
</comment>
<feature type="site" description="Interaction with tRNA" evidence="9">
    <location>
        <position position="130"/>
    </location>
</feature>
<evidence type="ECO:0000256" key="2">
    <source>
        <dbReference type="ARBA" id="ARBA00022679"/>
    </source>
</evidence>
<evidence type="ECO:0000313" key="13">
    <source>
        <dbReference type="Proteomes" id="UP000178109"/>
    </source>
</evidence>
<evidence type="ECO:0000256" key="5">
    <source>
        <dbReference type="ARBA" id="ARBA00022840"/>
    </source>
</evidence>
<feature type="site" description="Interaction with tRNA" evidence="9">
    <location>
        <position position="367"/>
    </location>
</feature>
<dbReference type="Proteomes" id="UP000178109">
    <property type="component" value="Unassembled WGS sequence"/>
</dbReference>
<evidence type="ECO:0000259" key="10">
    <source>
        <dbReference type="Pfam" id="PF20258"/>
    </source>
</evidence>
<dbReference type="GO" id="GO:0002143">
    <property type="term" value="P:tRNA wobble position uridine thiolation"/>
    <property type="evidence" value="ECO:0007669"/>
    <property type="project" value="TreeGrafter"/>
</dbReference>
<feature type="domain" description="tRNA-specific 2-thiouridylase MnmA-like C-terminal" evidence="10">
    <location>
        <begin position="310"/>
        <end position="383"/>
    </location>
</feature>
<dbReference type="EMBL" id="MHKO01000044">
    <property type="protein sequence ID" value="OGY91521.1"/>
    <property type="molecule type" value="Genomic_DNA"/>
</dbReference>
<dbReference type="Gene3D" id="2.30.30.280">
    <property type="entry name" value="Adenine nucleotide alpha hydrolases-like domains"/>
    <property type="match status" value="1"/>
</dbReference>
<dbReference type="SUPFAM" id="SSF52402">
    <property type="entry name" value="Adenine nucleotide alpha hydrolases-like"/>
    <property type="match status" value="1"/>
</dbReference>
<evidence type="ECO:0000313" key="12">
    <source>
        <dbReference type="EMBL" id="OGY91521.1"/>
    </source>
</evidence>
<dbReference type="InterPro" id="IPR023382">
    <property type="entry name" value="MnmA-like_central_sf"/>
</dbReference>
<dbReference type="Gene3D" id="3.40.50.620">
    <property type="entry name" value="HUPs"/>
    <property type="match status" value="1"/>
</dbReference>
<dbReference type="FunFam" id="2.30.30.280:FF:000001">
    <property type="entry name" value="tRNA-specific 2-thiouridylase MnmA"/>
    <property type="match status" value="1"/>
</dbReference>
<evidence type="ECO:0000256" key="9">
    <source>
        <dbReference type="HAMAP-Rule" id="MF_00144"/>
    </source>
</evidence>
<feature type="region of interest" description="Interaction with tRNA" evidence="9">
    <location>
        <begin position="335"/>
        <end position="336"/>
    </location>
</feature>
<feature type="binding site" evidence="9">
    <location>
        <position position="129"/>
    </location>
    <ligand>
        <name>ATP</name>
        <dbReference type="ChEBI" id="CHEBI:30616"/>
    </ligand>
</feature>
<proteinExistence type="inferred from homology"/>
<comment type="catalytic activity">
    <reaction evidence="8 9">
        <text>S-sulfanyl-L-cysteinyl-[protein] + uridine(34) in tRNA + AH2 + ATP = 2-thiouridine(34) in tRNA + L-cysteinyl-[protein] + A + AMP + diphosphate + H(+)</text>
        <dbReference type="Rhea" id="RHEA:47032"/>
        <dbReference type="Rhea" id="RHEA-COMP:10131"/>
        <dbReference type="Rhea" id="RHEA-COMP:11726"/>
        <dbReference type="Rhea" id="RHEA-COMP:11727"/>
        <dbReference type="Rhea" id="RHEA-COMP:11728"/>
        <dbReference type="ChEBI" id="CHEBI:13193"/>
        <dbReference type="ChEBI" id="CHEBI:15378"/>
        <dbReference type="ChEBI" id="CHEBI:17499"/>
        <dbReference type="ChEBI" id="CHEBI:29950"/>
        <dbReference type="ChEBI" id="CHEBI:30616"/>
        <dbReference type="ChEBI" id="CHEBI:33019"/>
        <dbReference type="ChEBI" id="CHEBI:61963"/>
        <dbReference type="ChEBI" id="CHEBI:65315"/>
        <dbReference type="ChEBI" id="CHEBI:87170"/>
        <dbReference type="ChEBI" id="CHEBI:456215"/>
        <dbReference type="EC" id="2.8.1.13"/>
    </reaction>
</comment>
<dbReference type="GO" id="GO:0000049">
    <property type="term" value="F:tRNA binding"/>
    <property type="evidence" value="ECO:0007669"/>
    <property type="project" value="UniProtKB-KW"/>
</dbReference>
<dbReference type="CDD" id="cd01998">
    <property type="entry name" value="MnmA_TRMU-like"/>
    <property type="match status" value="1"/>
</dbReference>
<evidence type="ECO:0000256" key="3">
    <source>
        <dbReference type="ARBA" id="ARBA00022694"/>
    </source>
</evidence>
<protein>
    <recommendedName>
        <fullName evidence="9">tRNA-specific 2-thiouridylase MnmA</fullName>
        <ecNumber evidence="9">2.8.1.13</ecNumber>
    </recommendedName>
</protein>
<dbReference type="GO" id="GO:0103016">
    <property type="term" value="F:tRNA-uridine 2-sulfurtransferase activity"/>
    <property type="evidence" value="ECO:0007669"/>
    <property type="project" value="UniProtKB-EC"/>
</dbReference>
<evidence type="ECO:0000256" key="7">
    <source>
        <dbReference type="ARBA" id="ARBA00023157"/>
    </source>
</evidence>
<keyword evidence="2 9" id="KW-0808">Transferase</keyword>
<dbReference type="Pfam" id="PF20259">
    <property type="entry name" value="tRNA_Me_trans_M"/>
    <property type="match status" value="1"/>
</dbReference>
<sequence length="384" mass="43297">MPNVKSTTIAVALSGGVDSAVAAALLKKQGCKVAGFFMKNWSDKFGLKEADCPWHQDRQDAMAVAAKLDIPFHTLDFEKEYKSQVLDYFFSEYKAGRTPNPDVFCNSQIKFGVFLDKAMALGADFIATGHYARLSRVILSEAKNLMDKRWDPSPPRADQDDGEFRLLKAKDQNKDQTYFLYRLNQQQLSKTIFPIGEHTKPEVRKLAKKFGLPNHDKPDSQGVCFVGHLDLRKFLSQKIKDKPGKIVTTEGKVVGEHQGLFCYTIGQRKGIEIGGIGPFYVVEKDLKNNLLVVTNNRRDERLYKTMIEFNETNWVNPFLVETPRGASRNYTGRIRYREPLVNCKIEKMDSIYRATFAKPVWAAAGGQSVVFYDGEVCLGGGVII</sequence>
<keyword evidence="9" id="KW-0963">Cytoplasm</keyword>
<comment type="caution">
    <text evidence="12">The sequence shown here is derived from an EMBL/GenBank/DDBJ whole genome shotgun (WGS) entry which is preliminary data.</text>
</comment>
<comment type="caution">
    <text evidence="9">Lacks conserved residue(s) required for the propagation of feature annotation.</text>
</comment>
<reference evidence="12 13" key="1">
    <citation type="journal article" date="2016" name="Nat. Commun.">
        <title>Thousands of microbial genomes shed light on interconnected biogeochemical processes in an aquifer system.</title>
        <authorList>
            <person name="Anantharaman K."/>
            <person name="Brown C.T."/>
            <person name="Hug L.A."/>
            <person name="Sharon I."/>
            <person name="Castelle C.J."/>
            <person name="Probst A.J."/>
            <person name="Thomas B.C."/>
            <person name="Singh A."/>
            <person name="Wilkins M.J."/>
            <person name="Karaoz U."/>
            <person name="Brodie E.L."/>
            <person name="Williams K.H."/>
            <person name="Hubbard S.S."/>
            <person name="Banfield J.F."/>
        </authorList>
    </citation>
    <scope>NUCLEOTIDE SEQUENCE [LARGE SCALE GENOMIC DNA]</scope>
</reference>
<feature type="binding site" evidence="9">
    <location>
        <position position="38"/>
    </location>
    <ligand>
        <name>ATP</name>
        <dbReference type="ChEBI" id="CHEBI:30616"/>
    </ligand>
</feature>
<dbReference type="InterPro" id="IPR014729">
    <property type="entry name" value="Rossmann-like_a/b/a_fold"/>
</dbReference>
<dbReference type="Gene3D" id="2.40.30.10">
    <property type="entry name" value="Translation factors"/>
    <property type="match status" value="1"/>
</dbReference>
<keyword evidence="3 9" id="KW-0819">tRNA processing</keyword>
<keyword evidence="6 9" id="KW-0694">RNA-binding</keyword>
<feature type="binding site" evidence="9">
    <location>
        <begin position="12"/>
        <end position="19"/>
    </location>
    <ligand>
        <name>ATP</name>
        <dbReference type="ChEBI" id="CHEBI:30616"/>
    </ligand>
</feature>